<proteinExistence type="predicted"/>
<protein>
    <submittedName>
        <fullName evidence="1">Uncharacterized protein</fullName>
    </submittedName>
</protein>
<organism evidence="1 2">
    <name type="scientific">Aspergillus melleus</name>
    <dbReference type="NCBI Taxonomy" id="138277"/>
    <lineage>
        <taxon>Eukaryota</taxon>
        <taxon>Fungi</taxon>
        <taxon>Dikarya</taxon>
        <taxon>Ascomycota</taxon>
        <taxon>Pezizomycotina</taxon>
        <taxon>Eurotiomycetes</taxon>
        <taxon>Eurotiomycetidae</taxon>
        <taxon>Eurotiales</taxon>
        <taxon>Aspergillaceae</taxon>
        <taxon>Aspergillus</taxon>
        <taxon>Aspergillus subgen. Circumdati</taxon>
    </lineage>
</organism>
<comment type="caution">
    <text evidence="1">The sequence shown here is derived from an EMBL/GenBank/DDBJ whole genome shotgun (WGS) entry which is preliminary data.</text>
</comment>
<keyword evidence="2" id="KW-1185">Reference proteome</keyword>
<evidence type="ECO:0000313" key="1">
    <source>
        <dbReference type="EMBL" id="KAK1141651.1"/>
    </source>
</evidence>
<dbReference type="Proteomes" id="UP001177260">
    <property type="component" value="Unassembled WGS sequence"/>
</dbReference>
<dbReference type="EMBL" id="JAOPJF010000061">
    <property type="protein sequence ID" value="KAK1141651.1"/>
    <property type="molecule type" value="Genomic_DNA"/>
</dbReference>
<reference evidence="1 2" key="1">
    <citation type="journal article" date="2023" name="ACS Omega">
        <title>Identification of the Neoaspergillic Acid Biosynthesis Gene Cluster by Establishing an In Vitro CRISPR-Ribonucleoprotein Genetic System in Aspergillus melleus.</title>
        <authorList>
            <person name="Yuan B."/>
            <person name="Grau M.F."/>
            <person name="Murata R.M."/>
            <person name="Torok T."/>
            <person name="Venkateswaran K."/>
            <person name="Stajich J.E."/>
            <person name="Wang C.C.C."/>
        </authorList>
    </citation>
    <scope>NUCLEOTIDE SEQUENCE [LARGE SCALE GENOMIC DNA]</scope>
    <source>
        <strain evidence="1 2">IMV 1140</strain>
    </source>
</reference>
<gene>
    <name evidence="1" type="ORF">N8T08_008915</name>
</gene>
<evidence type="ECO:0000313" key="2">
    <source>
        <dbReference type="Proteomes" id="UP001177260"/>
    </source>
</evidence>
<accession>A0ACC3AV58</accession>
<name>A0ACC3AV58_9EURO</name>
<sequence length="262" mass="30462">MSRLIDREPNVRKKPMRILGVGLCRTGTNSMRIALSKLGYIPYHGSESFKNPPRDFNLWIEAMKCNFIDAGKAPRYGREEFDRLMGSYDACLDVPACLFWADLHRAYPDAKVILTTRDADSWLDSVNATILKFIRMRFFQIWQYMDSTSIGPLYQQLKLVWEVLCDGSYDRENCRQAYLGYHQRIRDSIPPSQLLEFRLGVDGWEELCQFLGQPAPREPWPRAYPKEDYQKHISLALHQAIKQILLWLGVLSVLLIAMLLAR</sequence>